<organism evidence="2 3">
    <name type="scientific">Sinorhizobium medicae</name>
    <dbReference type="NCBI Taxonomy" id="110321"/>
    <lineage>
        <taxon>Bacteria</taxon>
        <taxon>Pseudomonadati</taxon>
        <taxon>Pseudomonadota</taxon>
        <taxon>Alphaproteobacteria</taxon>
        <taxon>Hyphomicrobiales</taxon>
        <taxon>Rhizobiaceae</taxon>
        <taxon>Sinorhizobium/Ensifer group</taxon>
        <taxon>Sinorhizobium</taxon>
    </lineage>
</organism>
<proteinExistence type="predicted"/>
<sequence length="276" mass="30613">MENEEFCITFWGVRGSLPVSGERYRNVGGNTACIHVRCGDNELVFDAGSGVRALGQNLLERGVDKLQLFFSHSHYDHVLGLPFFEPLFDPRVHVTVWAGHLFGQMGAREMVHAFLNACWTERNGYVDHLGVAFKDFQPGAVLDVGGCVQVKTAALNHPGGCVGYQIQYGQRTVAFVYDIEHTPGELDPVALDLMHGADLVVYDSAYDDAEMETFKGFGHSSWQQGIRLATKAGAKRLAFFHHMPERSDLQLAEIEQQAKAQMPTSFLARDGLVVRL</sequence>
<name>A0ABX4TGN9_9HYPH</name>
<dbReference type="EMBL" id="NBUC01000140">
    <property type="protein sequence ID" value="PLT96771.1"/>
    <property type="molecule type" value="Genomic_DNA"/>
</dbReference>
<feature type="domain" description="Metallo-beta-lactamase" evidence="1">
    <location>
        <begin position="43"/>
        <end position="242"/>
    </location>
</feature>
<evidence type="ECO:0000313" key="3">
    <source>
        <dbReference type="Proteomes" id="UP001190825"/>
    </source>
</evidence>
<dbReference type="SUPFAM" id="SSF56281">
    <property type="entry name" value="Metallo-hydrolase/oxidoreductase"/>
    <property type="match status" value="1"/>
</dbReference>
<dbReference type="RefSeq" id="WP_101778179.1">
    <property type="nucleotide sequence ID" value="NZ_NBUC01000140.1"/>
</dbReference>
<dbReference type="InterPro" id="IPR001279">
    <property type="entry name" value="Metallo-B-lactamas"/>
</dbReference>
<dbReference type="Gene3D" id="3.60.15.10">
    <property type="entry name" value="Ribonuclease Z/Hydroxyacylglutathione hydrolase-like"/>
    <property type="match status" value="1"/>
</dbReference>
<reference evidence="2 3" key="1">
    <citation type="journal article" date="2018" name="FEMS Microbiol. Ecol.">
        <title>Co-invading symbiotic mutualists of Medicago polymorpha retain high ancestral diversity and contain diverse accessory genomes.</title>
        <authorList>
            <person name="Porter S.S."/>
            <person name="Faber-Hammond J.J."/>
            <person name="Friesen M.L."/>
        </authorList>
    </citation>
    <scope>NUCLEOTIDE SEQUENCE [LARGE SCALE GENOMIC DNA]</scope>
    <source>
        <strain evidence="2 3">Str16</strain>
    </source>
</reference>
<evidence type="ECO:0000313" key="2">
    <source>
        <dbReference type="EMBL" id="PLT96771.1"/>
    </source>
</evidence>
<gene>
    <name evidence="2" type="ORF">BMJ33_27130</name>
</gene>
<dbReference type="InterPro" id="IPR036866">
    <property type="entry name" value="RibonucZ/Hydroxyglut_hydro"/>
</dbReference>
<keyword evidence="3" id="KW-1185">Reference proteome</keyword>
<accession>A0ABX4TGN9</accession>
<evidence type="ECO:0000259" key="1">
    <source>
        <dbReference type="Pfam" id="PF12706"/>
    </source>
</evidence>
<dbReference type="Proteomes" id="UP001190825">
    <property type="component" value="Unassembled WGS sequence"/>
</dbReference>
<dbReference type="PANTHER" id="PTHR42663:SF4">
    <property type="entry name" value="SLL1036 PROTEIN"/>
    <property type="match status" value="1"/>
</dbReference>
<protein>
    <submittedName>
        <fullName evidence="2">MBL fold metallo-hydrolase</fullName>
    </submittedName>
</protein>
<dbReference type="Pfam" id="PF12706">
    <property type="entry name" value="Lactamase_B_2"/>
    <property type="match status" value="1"/>
</dbReference>
<dbReference type="CDD" id="cd07715">
    <property type="entry name" value="TaR3-like_MBL-fold"/>
    <property type="match status" value="1"/>
</dbReference>
<dbReference type="PANTHER" id="PTHR42663">
    <property type="entry name" value="HYDROLASE C777.06C-RELATED-RELATED"/>
    <property type="match status" value="1"/>
</dbReference>
<comment type="caution">
    <text evidence="2">The sequence shown here is derived from an EMBL/GenBank/DDBJ whole genome shotgun (WGS) entry which is preliminary data.</text>
</comment>